<dbReference type="PROSITE" id="PS51471">
    <property type="entry name" value="FE2OG_OXY"/>
    <property type="match status" value="1"/>
</dbReference>
<protein>
    <recommendedName>
        <fullName evidence="2">Fe2OG dioxygenase domain-containing protein</fullName>
    </recommendedName>
</protein>
<dbReference type="OrthoDB" id="445341at2759"/>
<dbReference type="GO" id="GO:0051213">
    <property type="term" value="F:dioxygenase activity"/>
    <property type="evidence" value="ECO:0007669"/>
    <property type="project" value="InterPro"/>
</dbReference>
<keyword evidence="4" id="KW-1185">Reference proteome</keyword>
<dbReference type="GeneID" id="59370069"/>
<dbReference type="Gene3D" id="2.60.120.590">
    <property type="entry name" value="Alpha-ketoglutarate-dependent dioxygenase AlkB-like"/>
    <property type="match status" value="1"/>
</dbReference>
<comment type="caution">
    <text evidence="3">The sequence shown here is derived from an EMBL/GenBank/DDBJ whole genome shotgun (WGS) entry which is preliminary data.</text>
</comment>
<evidence type="ECO:0000256" key="1">
    <source>
        <dbReference type="SAM" id="MobiDB-lite"/>
    </source>
</evidence>
<organism evidence="3 4">
    <name type="scientific">Pleurotus ostreatus</name>
    <name type="common">Oyster mushroom</name>
    <name type="synonym">White-rot fungus</name>
    <dbReference type="NCBI Taxonomy" id="5322"/>
    <lineage>
        <taxon>Eukaryota</taxon>
        <taxon>Fungi</taxon>
        <taxon>Dikarya</taxon>
        <taxon>Basidiomycota</taxon>
        <taxon>Agaricomycotina</taxon>
        <taxon>Agaricomycetes</taxon>
        <taxon>Agaricomycetidae</taxon>
        <taxon>Agaricales</taxon>
        <taxon>Pleurotineae</taxon>
        <taxon>Pleurotaceae</taxon>
        <taxon>Pleurotus</taxon>
    </lineage>
</organism>
<feature type="region of interest" description="Disordered" evidence="1">
    <location>
        <begin position="178"/>
        <end position="211"/>
    </location>
</feature>
<feature type="domain" description="Fe2OG dioxygenase" evidence="2">
    <location>
        <begin position="125"/>
        <end position="261"/>
    </location>
</feature>
<name>A0A8H7A4Q2_PLEOS</name>
<sequence>MTQPNATLPTMNDCADNLSFTTGLGAGDSFIVEDILPPDLAEDVFERVLEEVGWGKMFHRGGEVPRLVAVQGGVDEDGSFPIYRHPTDTAPPLYPFTSTIERIRAQVDKVLESHLRRHGGTYVGPLNHVLIQHYRTGADYISEHSDKTIDVVRGSYIVNVSLGAERVMVLRAKRDVVGKAPSSTGGDTTSDHEAPTAVSHNPPRPAQRIPLPNNSMFVMGLDTNKKLLHGIPTDKRPLTVKSETERNKGGARISLTFRCIGTFVSGDAKKIWGSGATAKTRSEAKDVILSVEGDGKSEALIEAFGGENRDSEFDWERWYGGGFDVINFGLSI</sequence>
<dbReference type="PANTHER" id="PTHR31212:SF5">
    <property type="entry name" value="ISOCHORISMATASE FAMILY PROTEIN FAMILY (AFU_ORTHOLOGUE AFUA_3G14500)"/>
    <property type="match status" value="1"/>
</dbReference>
<accession>A0A8H7A4Q2</accession>
<dbReference type="PANTHER" id="PTHR31212">
    <property type="entry name" value="ALPHA-KETOGLUTARATE-DEPENDENT DIOXYGENASE ALKB HOMOLOG 3"/>
    <property type="match status" value="1"/>
</dbReference>
<dbReference type="AlphaFoldDB" id="A0A8H7A4Q2"/>
<evidence type="ECO:0000259" key="2">
    <source>
        <dbReference type="PROSITE" id="PS51471"/>
    </source>
</evidence>
<dbReference type="InterPro" id="IPR027450">
    <property type="entry name" value="AlkB-like"/>
</dbReference>
<dbReference type="Pfam" id="PF13532">
    <property type="entry name" value="2OG-FeII_Oxy_2"/>
    <property type="match status" value="1"/>
</dbReference>
<proteinExistence type="predicted"/>
<dbReference type="SUPFAM" id="SSF51197">
    <property type="entry name" value="Clavaminate synthase-like"/>
    <property type="match status" value="1"/>
</dbReference>
<dbReference type="VEuPathDB" id="FungiDB:PC9H_000228"/>
<dbReference type="RefSeq" id="XP_036635735.1">
    <property type="nucleotide sequence ID" value="XM_036769890.1"/>
</dbReference>
<evidence type="ECO:0000313" key="4">
    <source>
        <dbReference type="Proteomes" id="UP000623687"/>
    </source>
</evidence>
<reference evidence="3" key="1">
    <citation type="submission" date="2019-07" db="EMBL/GenBank/DDBJ databases">
        <authorList>
            <person name="Palmer J.M."/>
        </authorList>
    </citation>
    <scope>NUCLEOTIDE SEQUENCE</scope>
    <source>
        <strain evidence="3">PC9</strain>
    </source>
</reference>
<dbReference type="Proteomes" id="UP000623687">
    <property type="component" value="Unassembled WGS sequence"/>
</dbReference>
<dbReference type="GO" id="GO:0006307">
    <property type="term" value="P:DNA alkylation repair"/>
    <property type="evidence" value="ECO:0007669"/>
    <property type="project" value="InterPro"/>
</dbReference>
<dbReference type="InterPro" id="IPR005123">
    <property type="entry name" value="Oxoglu/Fe-dep_dioxygenase_dom"/>
</dbReference>
<evidence type="ECO:0000313" key="3">
    <source>
        <dbReference type="EMBL" id="KAF7439891.1"/>
    </source>
</evidence>
<gene>
    <name evidence="3" type="ORF">PC9H_000228</name>
</gene>
<dbReference type="InterPro" id="IPR032854">
    <property type="entry name" value="ALKBH3"/>
</dbReference>
<dbReference type="EMBL" id="JACETU010000001">
    <property type="protein sequence ID" value="KAF7439891.1"/>
    <property type="molecule type" value="Genomic_DNA"/>
</dbReference>
<dbReference type="InterPro" id="IPR037151">
    <property type="entry name" value="AlkB-like_sf"/>
</dbReference>